<dbReference type="Pfam" id="PF00581">
    <property type="entry name" value="Rhodanese"/>
    <property type="match status" value="1"/>
</dbReference>
<reference evidence="6 7" key="1">
    <citation type="submission" date="2024-02" db="EMBL/GenBank/DDBJ databases">
        <title>De novo assembly and annotation of 12 fungi associated with fruit tree decline syndrome in Ontario, Canada.</title>
        <authorList>
            <person name="Sulman M."/>
            <person name="Ellouze W."/>
            <person name="Ilyukhin E."/>
        </authorList>
    </citation>
    <scope>NUCLEOTIDE SEQUENCE [LARGE SCALE GENOMIC DNA]</scope>
    <source>
        <strain evidence="6 7">M11/M66-122</strain>
    </source>
</reference>
<accession>A0AAN9YRN8</accession>
<evidence type="ECO:0008006" key="8">
    <source>
        <dbReference type="Google" id="ProtNLM"/>
    </source>
</evidence>
<dbReference type="CDD" id="cd00086">
    <property type="entry name" value="homeodomain"/>
    <property type="match status" value="1"/>
</dbReference>
<dbReference type="InterPro" id="IPR001356">
    <property type="entry name" value="HD"/>
</dbReference>
<evidence type="ECO:0000259" key="5">
    <source>
        <dbReference type="PROSITE" id="PS50206"/>
    </source>
</evidence>
<feature type="region of interest" description="Disordered" evidence="3">
    <location>
        <begin position="276"/>
        <end position="302"/>
    </location>
</feature>
<feature type="DNA-binding region" description="Homeobox" evidence="1">
    <location>
        <begin position="383"/>
        <end position="436"/>
    </location>
</feature>
<dbReference type="AlphaFoldDB" id="A0AAN9YRN8"/>
<feature type="region of interest" description="Disordered" evidence="3">
    <location>
        <begin position="716"/>
        <end position="813"/>
    </location>
</feature>
<evidence type="ECO:0000259" key="4">
    <source>
        <dbReference type="PROSITE" id="PS50071"/>
    </source>
</evidence>
<evidence type="ECO:0000256" key="1">
    <source>
        <dbReference type="PROSITE-ProRule" id="PRU00108"/>
    </source>
</evidence>
<dbReference type="Proteomes" id="UP001320420">
    <property type="component" value="Unassembled WGS sequence"/>
</dbReference>
<proteinExistence type="predicted"/>
<feature type="region of interest" description="Disordered" evidence="3">
    <location>
        <begin position="1"/>
        <end position="36"/>
    </location>
</feature>
<keyword evidence="1 2" id="KW-0539">Nucleus</keyword>
<name>A0AAN9YRN8_9PEZI</name>
<comment type="subcellular location">
    <subcellularLocation>
        <location evidence="1 2">Nucleus</location>
    </subcellularLocation>
</comment>
<dbReference type="GO" id="GO:0005634">
    <property type="term" value="C:nucleus"/>
    <property type="evidence" value="ECO:0007669"/>
    <property type="project" value="UniProtKB-SubCell"/>
</dbReference>
<feature type="compositionally biased region" description="Acidic residues" evidence="3">
    <location>
        <begin position="753"/>
        <end position="765"/>
    </location>
</feature>
<organism evidence="6 7">
    <name type="scientific">Diatrype stigma</name>
    <dbReference type="NCBI Taxonomy" id="117547"/>
    <lineage>
        <taxon>Eukaryota</taxon>
        <taxon>Fungi</taxon>
        <taxon>Dikarya</taxon>
        <taxon>Ascomycota</taxon>
        <taxon>Pezizomycotina</taxon>
        <taxon>Sordariomycetes</taxon>
        <taxon>Xylariomycetidae</taxon>
        <taxon>Xylariales</taxon>
        <taxon>Diatrypaceae</taxon>
        <taxon>Diatrype</taxon>
    </lineage>
</organism>
<comment type="caution">
    <text evidence="6">The sequence shown here is derived from an EMBL/GenBank/DDBJ whole genome shotgun (WGS) entry which is preliminary data.</text>
</comment>
<sequence length="813" mass="92379">MAESVPFLTLSSRRPPDGNSTSSSRDSASAARAFPNHGSSQRYKKVRALLLHWKSDDLFVLPELEDLETCFRDDYNFETELFSIPSDNAHLELMLKIGAMIKECESSDTLFIIYYGGHARIDHSRQSTWCANRNSDSPWLQWSAIQTLLERSLSDVLILLDCCAGAASATFPNGNSITETISASSWDAIAPEPGRFSFSSALLEVLQEWNKRTFSAAMLHAEILARLKHPWPEKRNGTGLKRFEERSTPVHFMMTANHRAPSIEMSRIIPIDARPPSPPQELTFEDPAEGRSAGPQQIIGSEPTEDVPHVMISLALEEDQRLNINDWERWLQSIPAIAKYVKVQGVFKSHSTLLLLSMPVMVWDLLPDDLACNFVAFLPSRPPLAPHVQSRLEEYFLDNPSPTVAVKEFLASNLGIETTDIDLWFFHRREQQEVADRLQSLRIDNHGHERPREVPWMILPGHLNKLLEVVPLSQVLIVDLRSPADYEKSHIHGAINFRAPASFVARATPDLIEKALSNEASRAVFSAWSECRCVVFYDKHIEFAWEAPTAESLYQKFKAKGWEGQCFVLKGHYREFSASFDKYIVGTKMTDTARSYLLSLQEKSYEKTVGVYRKDMFTAYTNFRKKQDYQQYDEWFKQLEGEDTHHTDLVPSVKAERMEAMVKHQKQVEDEFESQQPSLYRKTMDLEPPNPREEKWDVMGPMVAPLSRGIAKLHDAGTAMEPSGGDAKMGTYQSHRGGGYSQDKSATTPPGIDDYDLLESDEEQFANERTLRKSKTESRERLPLDDISAEKKQARGRGLFNKIMRSGRPDASR</sequence>
<keyword evidence="7" id="KW-1185">Reference proteome</keyword>
<evidence type="ECO:0000256" key="2">
    <source>
        <dbReference type="RuleBase" id="RU000682"/>
    </source>
</evidence>
<gene>
    <name evidence="6" type="ORF">SLS62_006465</name>
</gene>
<dbReference type="EMBL" id="JAKJXP020000047">
    <property type="protein sequence ID" value="KAK7751639.1"/>
    <property type="molecule type" value="Genomic_DNA"/>
</dbReference>
<feature type="domain" description="Homeobox" evidence="4">
    <location>
        <begin position="381"/>
        <end position="435"/>
    </location>
</feature>
<dbReference type="Gene3D" id="3.40.250.10">
    <property type="entry name" value="Rhodanese-like domain"/>
    <property type="match status" value="1"/>
</dbReference>
<evidence type="ECO:0000313" key="7">
    <source>
        <dbReference type="Proteomes" id="UP001320420"/>
    </source>
</evidence>
<dbReference type="SUPFAM" id="SSF46689">
    <property type="entry name" value="Homeodomain-like"/>
    <property type="match status" value="1"/>
</dbReference>
<dbReference type="SUPFAM" id="SSF52821">
    <property type="entry name" value="Rhodanese/Cell cycle control phosphatase"/>
    <property type="match status" value="1"/>
</dbReference>
<dbReference type="PROSITE" id="PS50206">
    <property type="entry name" value="RHODANESE_3"/>
    <property type="match status" value="1"/>
</dbReference>
<feature type="domain" description="Rhodanese" evidence="5">
    <location>
        <begin position="471"/>
        <end position="585"/>
    </location>
</feature>
<feature type="compositionally biased region" description="Low complexity" evidence="3">
    <location>
        <begin position="20"/>
        <end position="33"/>
    </location>
</feature>
<dbReference type="Gene3D" id="1.10.10.60">
    <property type="entry name" value="Homeodomain-like"/>
    <property type="match status" value="1"/>
</dbReference>
<dbReference type="InterPro" id="IPR036873">
    <property type="entry name" value="Rhodanese-like_dom_sf"/>
</dbReference>
<keyword evidence="1 2" id="KW-0371">Homeobox</keyword>
<keyword evidence="1 2" id="KW-0238">DNA-binding</keyword>
<protein>
    <recommendedName>
        <fullName evidence="8">Rhodanese domain-containing protein</fullName>
    </recommendedName>
</protein>
<dbReference type="InterPro" id="IPR009057">
    <property type="entry name" value="Homeodomain-like_sf"/>
</dbReference>
<dbReference type="SMART" id="SM00389">
    <property type="entry name" value="HOX"/>
    <property type="match status" value="1"/>
</dbReference>
<evidence type="ECO:0000256" key="3">
    <source>
        <dbReference type="SAM" id="MobiDB-lite"/>
    </source>
</evidence>
<feature type="compositionally biased region" description="Basic and acidic residues" evidence="3">
    <location>
        <begin position="769"/>
        <end position="793"/>
    </location>
</feature>
<dbReference type="InterPro" id="IPR001763">
    <property type="entry name" value="Rhodanese-like_dom"/>
</dbReference>
<dbReference type="GO" id="GO:0003677">
    <property type="term" value="F:DNA binding"/>
    <property type="evidence" value="ECO:0007669"/>
    <property type="project" value="UniProtKB-UniRule"/>
</dbReference>
<evidence type="ECO:0000313" key="6">
    <source>
        <dbReference type="EMBL" id="KAK7751639.1"/>
    </source>
</evidence>
<dbReference type="Pfam" id="PF00046">
    <property type="entry name" value="Homeodomain"/>
    <property type="match status" value="1"/>
</dbReference>
<dbReference type="PROSITE" id="PS50071">
    <property type="entry name" value="HOMEOBOX_2"/>
    <property type="match status" value="1"/>
</dbReference>